<protein>
    <submittedName>
        <fullName evidence="4">DUF3592 domain-containing protein</fullName>
    </submittedName>
</protein>
<dbReference type="Proteomes" id="UP000501063">
    <property type="component" value="Chromosome"/>
</dbReference>
<accession>A0A6G6IWY9</accession>
<dbReference type="RefSeq" id="WP_024762768.1">
    <property type="nucleotide sequence ID" value="NZ_CP049140.1"/>
</dbReference>
<reference evidence="3 6" key="2">
    <citation type="submission" date="2020-11" db="EMBL/GenBank/DDBJ databases">
        <title>Enhanced detection system for hospital associated transmission using whole genome sequencing surveillance.</title>
        <authorList>
            <person name="Harrison L.H."/>
            <person name="Van Tyne D."/>
            <person name="Marsh J.W."/>
            <person name="Griffith M.P."/>
            <person name="Snyder D.J."/>
            <person name="Cooper V.S."/>
            <person name="Mustapha M."/>
        </authorList>
    </citation>
    <scope>NUCLEOTIDE SEQUENCE [LARGE SCALE GENOMIC DNA]</scope>
    <source>
        <strain evidence="3 6">PSA00705</strain>
    </source>
</reference>
<dbReference type="AlphaFoldDB" id="A0A6G6IWY9"/>
<evidence type="ECO:0000313" key="6">
    <source>
        <dbReference type="Proteomes" id="UP000608450"/>
    </source>
</evidence>
<dbReference type="EMBL" id="JADTFC010000123">
    <property type="protein sequence ID" value="MBG6291546.1"/>
    <property type="molecule type" value="Genomic_DNA"/>
</dbReference>
<proteinExistence type="predicted"/>
<evidence type="ECO:0000256" key="1">
    <source>
        <dbReference type="SAM" id="SignalP"/>
    </source>
</evidence>
<evidence type="ECO:0000259" key="2">
    <source>
        <dbReference type="Pfam" id="PF12158"/>
    </source>
</evidence>
<feature type="domain" description="DUF3592" evidence="2">
    <location>
        <begin position="33"/>
        <end position="114"/>
    </location>
</feature>
<feature type="chain" id="PRO_5028857528" evidence="1">
    <location>
        <begin position="18"/>
        <end position="125"/>
    </location>
</feature>
<keyword evidence="1" id="KW-0732">Signal</keyword>
<dbReference type="Proteomes" id="UP000608450">
    <property type="component" value="Unassembled WGS sequence"/>
</dbReference>
<feature type="signal peptide" evidence="1">
    <location>
        <begin position="1"/>
        <end position="17"/>
    </location>
</feature>
<organism evidence="4 5">
    <name type="scientific">Pseudomonas nitroreducens</name>
    <dbReference type="NCBI Taxonomy" id="46680"/>
    <lineage>
        <taxon>Bacteria</taxon>
        <taxon>Pseudomonadati</taxon>
        <taxon>Pseudomonadota</taxon>
        <taxon>Gammaproteobacteria</taxon>
        <taxon>Pseudomonadales</taxon>
        <taxon>Pseudomonadaceae</taxon>
        <taxon>Pseudomonas</taxon>
    </lineage>
</organism>
<dbReference type="GeneID" id="300410017"/>
<dbReference type="KEGG" id="pnt:G5B91_14795"/>
<name>A0A6G6IWY9_PSENT</name>
<dbReference type="InterPro" id="IPR021994">
    <property type="entry name" value="DUF3592"/>
</dbReference>
<reference evidence="4 5" key="1">
    <citation type="submission" date="2020-02" db="EMBL/GenBank/DDBJ databases">
        <title>Integrative conjugative elements (ICEs) and plasmids drive adaptation of Pseudomonas nitroreducens strain HBP1 to wastewater environment.</title>
        <authorList>
            <person name="Sentchilo V."/>
            <person name="Carraro N."/>
            <person name="Bertelli C."/>
            <person name="van der Meer J.R."/>
        </authorList>
    </citation>
    <scope>NUCLEOTIDE SEQUENCE [LARGE SCALE GENOMIC DNA]</scope>
    <source>
        <strain evidence="4 5">HBP1</strain>
    </source>
</reference>
<evidence type="ECO:0000313" key="4">
    <source>
        <dbReference type="EMBL" id="QIE87463.1"/>
    </source>
</evidence>
<evidence type="ECO:0000313" key="5">
    <source>
        <dbReference type="Proteomes" id="UP000501063"/>
    </source>
</evidence>
<gene>
    <name evidence="4" type="ORF">G5B91_14795</name>
    <name evidence="3" type="ORF">I5I61_29170</name>
</gene>
<dbReference type="EMBL" id="CP049140">
    <property type="protein sequence ID" value="QIE87463.1"/>
    <property type="molecule type" value="Genomic_DNA"/>
</dbReference>
<keyword evidence="6" id="KW-1185">Reference proteome</keyword>
<evidence type="ECO:0000313" key="3">
    <source>
        <dbReference type="EMBL" id="MBG6291546.1"/>
    </source>
</evidence>
<dbReference type="Pfam" id="PF12158">
    <property type="entry name" value="DUF3592"/>
    <property type="match status" value="1"/>
</dbReference>
<sequence length="125" mass="13929">MNLLKWAICLIMLAAFAKMCSMESDSRNGPRADAVVESTEVVRELGSKNSSPPAKYHVYAHYVYEVGGREYRARYLVAITARESRANQEAAQFPAGRPITIGYNPKKPAYSVIVVPEIPRFHAVL</sequence>